<dbReference type="EMBL" id="CP001968">
    <property type="protein sequence ID" value="ADD68952.1"/>
    <property type="molecule type" value="Genomic_DNA"/>
</dbReference>
<dbReference type="AlphaFoldDB" id="D4H2G1"/>
<evidence type="ECO:0000256" key="1">
    <source>
        <dbReference type="SAM" id="Phobius"/>
    </source>
</evidence>
<evidence type="ECO:0000313" key="2">
    <source>
        <dbReference type="EMBL" id="ADD68952.1"/>
    </source>
</evidence>
<dbReference type="Proteomes" id="UP000002012">
    <property type="component" value="Chromosome"/>
</dbReference>
<reference evidence="2 3" key="1">
    <citation type="journal article" date="2010" name="Stand. Genomic Sci.">
        <title>Complete genome sequence of Denitrovibrio acetiphilus type strain (N2460).</title>
        <authorList>
            <person name="Kiss H."/>
            <person name="Lang E."/>
            <person name="Lapidus A."/>
            <person name="Copeland A."/>
            <person name="Nolan M."/>
            <person name="Glavina Del Rio T."/>
            <person name="Chen F."/>
            <person name="Lucas S."/>
            <person name="Tice H."/>
            <person name="Cheng J.F."/>
            <person name="Han C."/>
            <person name="Goodwin L."/>
            <person name="Pitluck S."/>
            <person name="Liolios K."/>
            <person name="Pati A."/>
            <person name="Ivanova N."/>
            <person name="Mavromatis K."/>
            <person name="Chen A."/>
            <person name="Palaniappan K."/>
            <person name="Land M."/>
            <person name="Hauser L."/>
            <person name="Chang Y.J."/>
            <person name="Jeffries C.D."/>
            <person name="Detter J.C."/>
            <person name="Brettin T."/>
            <person name="Spring S."/>
            <person name="Rohde M."/>
            <person name="Goker M."/>
            <person name="Woyke T."/>
            <person name="Bristow J."/>
            <person name="Eisen J.A."/>
            <person name="Markowitz V."/>
            <person name="Hugenholtz P."/>
            <person name="Kyrpides N.C."/>
            <person name="Klenk H.P."/>
        </authorList>
    </citation>
    <scope>NUCLEOTIDE SEQUENCE [LARGE SCALE GENOMIC DNA]</scope>
    <source>
        <strain evidence="3">DSM 12809 / NBRC 114555 / N2460</strain>
    </source>
</reference>
<dbReference type="InterPro" id="IPR013783">
    <property type="entry name" value="Ig-like_fold"/>
</dbReference>
<protein>
    <submittedName>
        <fullName evidence="2">Uncharacterized protein</fullName>
    </submittedName>
</protein>
<organism evidence="2 3">
    <name type="scientific">Denitrovibrio acetiphilus (strain DSM 12809 / NBRC 114555 / N2460)</name>
    <dbReference type="NCBI Taxonomy" id="522772"/>
    <lineage>
        <taxon>Bacteria</taxon>
        <taxon>Pseudomonadati</taxon>
        <taxon>Deferribacterota</taxon>
        <taxon>Deferribacteres</taxon>
        <taxon>Deferribacterales</taxon>
        <taxon>Geovibrionaceae</taxon>
        <taxon>Denitrovibrio</taxon>
    </lineage>
</organism>
<dbReference type="PaxDb" id="522772-Dacet_2190"/>
<evidence type="ECO:0000313" key="3">
    <source>
        <dbReference type="Proteomes" id="UP000002012"/>
    </source>
</evidence>
<name>D4H2G1_DENA2</name>
<feature type="transmembrane region" description="Helical" evidence="1">
    <location>
        <begin position="425"/>
        <end position="447"/>
    </location>
</feature>
<keyword evidence="3" id="KW-1185">Reference proteome</keyword>
<gene>
    <name evidence="2" type="ordered locus">Dacet_2190</name>
</gene>
<proteinExistence type="predicted"/>
<keyword evidence="1" id="KW-0812">Transmembrane</keyword>
<dbReference type="SUPFAM" id="SSF49373">
    <property type="entry name" value="Invasin/intimin cell-adhesion fragments"/>
    <property type="match status" value="1"/>
</dbReference>
<sequence>MASFDHVTYTAPSLTTYAAGAEVCSSATAYNSENSTLEGIAVSFSVSGANTASESISTDANGVAEFCYIATNEGTDTITWLDINSNTGSAEVTIGGEPSTDLTVPELLTPDTGDTLTNSNVTFTWDKVEGAEKYIIVVNGHVSIKARTLTSKNFTVSESGVVSWICPVALSDGDYTWTVAAANTEQTTGYAPVSAFSIERPSSVTDLGDGDDIDFASTNTVAQTTLNSIASLNAAYPIHTETNLSVNKPQGTGTATVNTISQINIGAMIASTDVSEIVVNSEVGTITFADADSFPNAQTDEGETVEAGNLGLIIQAYETDTVSAAFDVTMLITSGATAGTIVHTLASPVTFILTDINLIYASGKTQVRLNDTILEEIAQGETSSNADGYWYYDSTEESYHITVNHFSDVSVQNKPSFGGGGGCSAAGSAGADLGMMFIAVFAAYAFYRNRREA</sequence>
<dbReference type="Gene3D" id="2.60.40.10">
    <property type="entry name" value="Immunoglobulins"/>
    <property type="match status" value="2"/>
</dbReference>
<dbReference type="InterPro" id="IPR008964">
    <property type="entry name" value="Invasin/intimin_cell_adhesion"/>
</dbReference>
<dbReference type="HOGENOM" id="CLU_603725_0_0_0"/>
<dbReference type="RefSeq" id="WP_013011455.1">
    <property type="nucleotide sequence ID" value="NC_013943.1"/>
</dbReference>
<dbReference type="InParanoid" id="D4H2G1"/>
<dbReference type="OrthoDB" id="1121506at2"/>
<keyword evidence="1" id="KW-0472">Membrane</keyword>
<keyword evidence="1" id="KW-1133">Transmembrane helix</keyword>
<dbReference type="KEGG" id="dap:Dacet_2190"/>
<accession>D4H2G1</accession>